<name>A0A409X180_PSICY</name>
<keyword evidence="1" id="KW-0472">Membrane</keyword>
<gene>
    <name evidence="3" type="ORF">CVT25_007604</name>
</gene>
<dbReference type="AlphaFoldDB" id="A0A409X180"/>
<dbReference type="STRING" id="93625.A0A409X180"/>
<proteinExistence type="predicted"/>
<keyword evidence="4" id="KW-1185">Reference proteome</keyword>
<evidence type="ECO:0000313" key="3">
    <source>
        <dbReference type="EMBL" id="PPQ84534.1"/>
    </source>
</evidence>
<evidence type="ECO:0000259" key="2">
    <source>
        <dbReference type="Pfam" id="PF01755"/>
    </source>
</evidence>
<dbReference type="Proteomes" id="UP000283269">
    <property type="component" value="Unassembled WGS sequence"/>
</dbReference>
<dbReference type="EMBL" id="NHYD01002850">
    <property type="protein sequence ID" value="PPQ84534.1"/>
    <property type="molecule type" value="Genomic_DNA"/>
</dbReference>
<protein>
    <recommendedName>
        <fullName evidence="2">Glycosyl transferase family 25 domain-containing protein</fullName>
    </recommendedName>
</protein>
<dbReference type="InterPro" id="IPR002654">
    <property type="entry name" value="Glyco_trans_25"/>
</dbReference>
<keyword evidence="1" id="KW-0812">Transmembrane</keyword>
<feature type="domain" description="Glycosyl transferase family 25" evidence="2">
    <location>
        <begin position="151"/>
        <end position="275"/>
    </location>
</feature>
<reference evidence="3 4" key="1">
    <citation type="journal article" date="2018" name="Evol. Lett.">
        <title>Horizontal gene cluster transfer increased hallucinogenic mushroom diversity.</title>
        <authorList>
            <person name="Reynolds H.T."/>
            <person name="Vijayakumar V."/>
            <person name="Gluck-Thaler E."/>
            <person name="Korotkin H.B."/>
            <person name="Matheny P.B."/>
            <person name="Slot J.C."/>
        </authorList>
    </citation>
    <scope>NUCLEOTIDE SEQUENCE [LARGE SCALE GENOMIC DNA]</scope>
    <source>
        <strain evidence="3 4">2631</strain>
    </source>
</reference>
<dbReference type="Pfam" id="PF01755">
    <property type="entry name" value="Glyco_transf_25"/>
    <property type="match status" value="1"/>
</dbReference>
<feature type="transmembrane region" description="Helical" evidence="1">
    <location>
        <begin position="43"/>
        <end position="67"/>
    </location>
</feature>
<sequence>MASHRIDHVKNIALDRPMDFMAEMQIYVVSLPDRQSRRMGMKILLATLGLHFVYFDAMPLTILWSILDWVKKIRSSKGFRDSADTATLSDDAHTLFSWPEHIEDIANFNQEIPLLSSDVWELPTSPPPYQPLTCNKRNYDMPDFSPGSIPEHMRLTPARVACWHSHLSVIHQHANAALSGADSVALILEDDIDMEKDIVDQMKSLWSDLPDDWDMCYLGHCWSDEARGPLLVQNTSGVANTTSYGSRIHLSTSPKCTHAYAISHIGARRLLLYLTYPPFAYSRAIDQAFAWLVKSGRIKSFSIVPNLAIQRKIAVSDVKEGGVVNSKWKAALVDGVFSTTALSQ</sequence>
<organism evidence="3 4">
    <name type="scientific">Psilocybe cyanescens</name>
    <dbReference type="NCBI Taxonomy" id="93625"/>
    <lineage>
        <taxon>Eukaryota</taxon>
        <taxon>Fungi</taxon>
        <taxon>Dikarya</taxon>
        <taxon>Basidiomycota</taxon>
        <taxon>Agaricomycotina</taxon>
        <taxon>Agaricomycetes</taxon>
        <taxon>Agaricomycetidae</taxon>
        <taxon>Agaricales</taxon>
        <taxon>Agaricineae</taxon>
        <taxon>Strophariaceae</taxon>
        <taxon>Psilocybe</taxon>
    </lineage>
</organism>
<dbReference type="InParanoid" id="A0A409X180"/>
<evidence type="ECO:0000256" key="1">
    <source>
        <dbReference type="SAM" id="Phobius"/>
    </source>
</evidence>
<dbReference type="OrthoDB" id="47375at2759"/>
<accession>A0A409X180</accession>
<keyword evidence="1" id="KW-1133">Transmembrane helix</keyword>
<comment type="caution">
    <text evidence="3">The sequence shown here is derived from an EMBL/GenBank/DDBJ whole genome shotgun (WGS) entry which is preliminary data.</text>
</comment>
<evidence type="ECO:0000313" key="4">
    <source>
        <dbReference type="Proteomes" id="UP000283269"/>
    </source>
</evidence>